<accession>A0A915HNV7</accession>
<dbReference type="WBParaSite" id="nRc.2.0.1.t03037-RA">
    <property type="protein sequence ID" value="nRc.2.0.1.t03037-RA"/>
    <property type="gene ID" value="nRc.2.0.1.g03037"/>
</dbReference>
<protein>
    <submittedName>
        <fullName evidence="2">Uncharacterized protein</fullName>
    </submittedName>
</protein>
<reference evidence="2" key="1">
    <citation type="submission" date="2022-11" db="UniProtKB">
        <authorList>
            <consortium name="WormBaseParasite"/>
        </authorList>
    </citation>
    <scope>IDENTIFICATION</scope>
</reference>
<dbReference type="Proteomes" id="UP000887565">
    <property type="component" value="Unplaced"/>
</dbReference>
<evidence type="ECO:0000313" key="1">
    <source>
        <dbReference type="Proteomes" id="UP000887565"/>
    </source>
</evidence>
<sequence length="70" mass="7891">MCTAFCTKVAGGHNSHQAGNPRSQSDLLWMVGVFEARDEGIHGRCFGFDLDWQSTKDLSQFSFTESFVWD</sequence>
<dbReference type="AlphaFoldDB" id="A0A915HNV7"/>
<proteinExistence type="predicted"/>
<keyword evidence="1" id="KW-1185">Reference proteome</keyword>
<evidence type="ECO:0000313" key="2">
    <source>
        <dbReference type="WBParaSite" id="nRc.2.0.1.t03037-RA"/>
    </source>
</evidence>
<organism evidence="1 2">
    <name type="scientific">Romanomermis culicivorax</name>
    <name type="common">Nematode worm</name>
    <dbReference type="NCBI Taxonomy" id="13658"/>
    <lineage>
        <taxon>Eukaryota</taxon>
        <taxon>Metazoa</taxon>
        <taxon>Ecdysozoa</taxon>
        <taxon>Nematoda</taxon>
        <taxon>Enoplea</taxon>
        <taxon>Dorylaimia</taxon>
        <taxon>Mermithida</taxon>
        <taxon>Mermithoidea</taxon>
        <taxon>Mermithidae</taxon>
        <taxon>Romanomermis</taxon>
    </lineage>
</organism>
<name>A0A915HNV7_ROMCU</name>